<dbReference type="Proteomes" id="UP000663828">
    <property type="component" value="Unassembled WGS sequence"/>
</dbReference>
<name>A0A816CZ35_ADIRI</name>
<evidence type="ECO:0000313" key="1">
    <source>
        <dbReference type="EMBL" id="CAF1630170.1"/>
    </source>
</evidence>
<protein>
    <submittedName>
        <fullName evidence="1">Uncharacterized protein</fullName>
    </submittedName>
</protein>
<keyword evidence="2" id="KW-1185">Reference proteome</keyword>
<dbReference type="AlphaFoldDB" id="A0A816CZ35"/>
<proteinExistence type="predicted"/>
<dbReference type="EMBL" id="CAJNOR010008212">
    <property type="protein sequence ID" value="CAF1630170.1"/>
    <property type="molecule type" value="Genomic_DNA"/>
</dbReference>
<evidence type="ECO:0000313" key="2">
    <source>
        <dbReference type="Proteomes" id="UP000663828"/>
    </source>
</evidence>
<gene>
    <name evidence="1" type="ORF">XAT740_LOCUS51519</name>
</gene>
<accession>A0A816CZ35</accession>
<comment type="caution">
    <text evidence="1">The sequence shown here is derived from an EMBL/GenBank/DDBJ whole genome shotgun (WGS) entry which is preliminary data.</text>
</comment>
<sequence length="202" mass="23153">LTSEDVEELLHIQKISTARCFLNTKPWGFFDISSDDPSVVQLQTRLSFKTTDNRIVVLAGIHEYLRYLRESFSALVNKTESKRKNSNHSTTNDLVHQVPSSSFQTAAFSNSSASVNPSNDEQQTNLKQQIALWWEKNRDQYDLGNAALTELEDYQITISDQMAVIQCCCNKRISLPKLRGRKTYQLSNFYKHLTRKGRCNAI</sequence>
<feature type="non-terminal residue" evidence="1">
    <location>
        <position position="1"/>
    </location>
</feature>
<reference evidence="1" key="1">
    <citation type="submission" date="2021-02" db="EMBL/GenBank/DDBJ databases">
        <authorList>
            <person name="Nowell W R."/>
        </authorList>
    </citation>
    <scope>NUCLEOTIDE SEQUENCE</scope>
</reference>
<organism evidence="1 2">
    <name type="scientific">Adineta ricciae</name>
    <name type="common">Rotifer</name>
    <dbReference type="NCBI Taxonomy" id="249248"/>
    <lineage>
        <taxon>Eukaryota</taxon>
        <taxon>Metazoa</taxon>
        <taxon>Spiralia</taxon>
        <taxon>Gnathifera</taxon>
        <taxon>Rotifera</taxon>
        <taxon>Eurotatoria</taxon>
        <taxon>Bdelloidea</taxon>
        <taxon>Adinetida</taxon>
        <taxon>Adinetidae</taxon>
        <taxon>Adineta</taxon>
    </lineage>
</organism>